<sequence length="288" mass="32230">MKWQIPAKTFLVGEYIALAQAPAILVTTKPCFNFSLQERGNSSIHPDSPAGRFWVKSGHTLNQIHWQDPYLGRGGLGASSAQFIGAYLASCYLKKIPAEGQALLTGYYQHAWRGEGVKPSGYDIIAQAQHGCVYIDQKNNQLHCYDWAFKDISFVLLHTGNKLATHHHLQEIKLPNSLNELPKLVEQAETAFIENNSAKLITAINSYQHELTKLNLVAPTTLQLLKLFKTNPDVLAIKGCGALGMDVLLLIIPSDKLMTLCNFFKEEHWTVLATNKELYQSKDLVEFH</sequence>
<dbReference type="InterPro" id="IPR020568">
    <property type="entry name" value="Ribosomal_Su5_D2-typ_SF"/>
</dbReference>
<dbReference type="SUPFAM" id="SSF54211">
    <property type="entry name" value="Ribosomal protein S5 domain 2-like"/>
    <property type="match status" value="1"/>
</dbReference>
<evidence type="ECO:0000313" key="1">
    <source>
        <dbReference type="EMBL" id="STX29798.1"/>
    </source>
</evidence>
<dbReference type="AlphaFoldDB" id="A0A378I3Q0"/>
<organism evidence="1 2">
    <name type="scientific">Legionella beliardensis</name>
    <dbReference type="NCBI Taxonomy" id="91822"/>
    <lineage>
        <taxon>Bacteria</taxon>
        <taxon>Pseudomonadati</taxon>
        <taxon>Pseudomonadota</taxon>
        <taxon>Gammaproteobacteria</taxon>
        <taxon>Legionellales</taxon>
        <taxon>Legionellaceae</taxon>
        <taxon>Legionella</taxon>
    </lineage>
</organism>
<gene>
    <name evidence="1" type="ORF">NCTC13315_02353</name>
</gene>
<dbReference type="RefSeq" id="WP_115303465.1">
    <property type="nucleotide sequence ID" value="NZ_CAAAHO010000002.1"/>
</dbReference>
<evidence type="ECO:0008006" key="3">
    <source>
        <dbReference type="Google" id="ProtNLM"/>
    </source>
</evidence>
<dbReference type="Proteomes" id="UP000254968">
    <property type="component" value="Unassembled WGS sequence"/>
</dbReference>
<dbReference type="SUPFAM" id="SSF55060">
    <property type="entry name" value="GHMP Kinase, C-terminal domain"/>
    <property type="match status" value="1"/>
</dbReference>
<name>A0A378I3Q0_9GAMM</name>
<keyword evidence="2" id="KW-1185">Reference proteome</keyword>
<dbReference type="EMBL" id="UGNV01000001">
    <property type="protein sequence ID" value="STX29798.1"/>
    <property type="molecule type" value="Genomic_DNA"/>
</dbReference>
<proteinExistence type="predicted"/>
<accession>A0A378I3Q0</accession>
<protein>
    <recommendedName>
        <fullName evidence="3">Mevalonate kinase</fullName>
    </recommendedName>
</protein>
<dbReference type="Gene3D" id="3.30.70.890">
    <property type="entry name" value="GHMP kinase, C-terminal domain"/>
    <property type="match status" value="1"/>
</dbReference>
<dbReference type="OrthoDB" id="5652956at2"/>
<evidence type="ECO:0000313" key="2">
    <source>
        <dbReference type="Proteomes" id="UP000254968"/>
    </source>
</evidence>
<dbReference type="InterPro" id="IPR036554">
    <property type="entry name" value="GHMP_kinase_C_sf"/>
</dbReference>
<reference evidence="1 2" key="1">
    <citation type="submission" date="2018-06" db="EMBL/GenBank/DDBJ databases">
        <authorList>
            <consortium name="Pathogen Informatics"/>
            <person name="Doyle S."/>
        </authorList>
    </citation>
    <scope>NUCLEOTIDE SEQUENCE [LARGE SCALE GENOMIC DNA]</scope>
    <source>
        <strain evidence="1 2">NCTC13315</strain>
    </source>
</reference>